<accession>F3NPA4</accession>
<feature type="region of interest" description="Disordered" evidence="1">
    <location>
        <begin position="36"/>
        <end position="79"/>
    </location>
</feature>
<dbReference type="RefSeq" id="WP_006142810.1">
    <property type="nucleotide sequence ID" value="NZ_AEYX01000042.1"/>
</dbReference>
<evidence type="ECO:0000313" key="4">
    <source>
        <dbReference type="EMBL" id="EGG44916.1"/>
    </source>
</evidence>
<keyword evidence="5" id="KW-1185">Reference proteome</keyword>
<reference evidence="4 5" key="1">
    <citation type="journal article" date="2011" name="J. Bacteriol.">
        <title>Draft genome sequence of the marine bacterium Streptomyces griseoaurantiacus M045, which produces novel manumycin-type antibiotics with a pABA core component.</title>
        <authorList>
            <person name="Li F."/>
            <person name="Jiang P."/>
            <person name="Zheng H."/>
            <person name="Wang S."/>
            <person name="Zhao G."/>
            <person name="Qin S."/>
            <person name="Liu Z."/>
        </authorList>
    </citation>
    <scope>NUCLEOTIDE SEQUENCE [LARGE SCALE GENOMIC DNA]</scope>
    <source>
        <strain evidence="4 5">M045</strain>
    </source>
</reference>
<evidence type="ECO:0000313" key="5">
    <source>
        <dbReference type="Proteomes" id="UP000003022"/>
    </source>
</evidence>
<protein>
    <submittedName>
        <fullName evidence="4">Lipoprotein</fullName>
    </submittedName>
</protein>
<feature type="compositionally biased region" description="Low complexity" evidence="1">
    <location>
        <begin position="36"/>
        <end position="58"/>
    </location>
</feature>
<dbReference type="SUPFAM" id="SSF88713">
    <property type="entry name" value="Glycoside hydrolase/deacetylase"/>
    <property type="match status" value="1"/>
</dbReference>
<dbReference type="PROSITE" id="PS51677">
    <property type="entry name" value="NODB"/>
    <property type="match status" value="1"/>
</dbReference>
<dbReference type="eggNOG" id="COG0726">
    <property type="taxonomic scope" value="Bacteria"/>
</dbReference>
<dbReference type="InterPro" id="IPR011330">
    <property type="entry name" value="Glyco_hydro/deAcase_b/a-brl"/>
</dbReference>
<feature type="domain" description="NodB homology" evidence="3">
    <location>
        <begin position="86"/>
        <end position="288"/>
    </location>
</feature>
<dbReference type="PANTHER" id="PTHR10587:SF134">
    <property type="entry name" value="SECRETED PROTEIN"/>
    <property type="match status" value="1"/>
</dbReference>
<evidence type="ECO:0000259" key="3">
    <source>
        <dbReference type="PROSITE" id="PS51677"/>
    </source>
</evidence>
<dbReference type="InterPro" id="IPR050248">
    <property type="entry name" value="Polysacc_deacetylase_ArnD"/>
</dbReference>
<dbReference type="STRING" id="996637.SGM_4968"/>
<evidence type="ECO:0000256" key="2">
    <source>
        <dbReference type="SAM" id="SignalP"/>
    </source>
</evidence>
<name>F3NPA4_9ACTN</name>
<dbReference type="GO" id="GO:0016810">
    <property type="term" value="F:hydrolase activity, acting on carbon-nitrogen (but not peptide) bonds"/>
    <property type="evidence" value="ECO:0007669"/>
    <property type="project" value="InterPro"/>
</dbReference>
<dbReference type="Pfam" id="PF01522">
    <property type="entry name" value="Polysacc_deac_1"/>
    <property type="match status" value="1"/>
</dbReference>
<dbReference type="EMBL" id="AEYX01000042">
    <property type="protein sequence ID" value="EGG44916.1"/>
    <property type="molecule type" value="Genomic_DNA"/>
</dbReference>
<dbReference type="PANTHER" id="PTHR10587">
    <property type="entry name" value="GLYCOSYL TRANSFERASE-RELATED"/>
    <property type="match status" value="1"/>
</dbReference>
<proteinExistence type="predicted"/>
<keyword evidence="2" id="KW-0732">Signal</keyword>
<sequence>MISRRPRHRVPALRLLPAAALAAALASCGTITAHPGPGSSAAAPATSSAPSGRHSTPASPRPPTLAPGPGGLTPVFSHGPREAAHKTVALTFDADMTADEGPRAAAGERFDNPALIGTLRTLEVPATVFMTGRWAEEYPDEARALGRDPLFEVANHSYSHYSFTGDCYGLPTLDGDTDRMRTDVERAFTAIRAAGVPHPMPYFRFPGGCHDRRSLRAVGALGVTAVQWDVVGGDAFATDADAVARQVLDGVRPGSVVVLHCTRSAAPATERAVRKIVPELRERGYRFVRVSELIGASAGRH</sequence>
<evidence type="ECO:0000256" key="1">
    <source>
        <dbReference type="SAM" id="MobiDB-lite"/>
    </source>
</evidence>
<dbReference type="Proteomes" id="UP000003022">
    <property type="component" value="Unassembled WGS sequence"/>
</dbReference>
<dbReference type="InterPro" id="IPR002509">
    <property type="entry name" value="NODB_dom"/>
</dbReference>
<feature type="chain" id="PRO_5039507072" evidence="2">
    <location>
        <begin position="34"/>
        <end position="301"/>
    </location>
</feature>
<dbReference type="PROSITE" id="PS51257">
    <property type="entry name" value="PROKAR_LIPOPROTEIN"/>
    <property type="match status" value="1"/>
</dbReference>
<feature type="signal peptide" evidence="2">
    <location>
        <begin position="1"/>
        <end position="33"/>
    </location>
</feature>
<dbReference type="GO" id="GO:0005975">
    <property type="term" value="P:carbohydrate metabolic process"/>
    <property type="evidence" value="ECO:0007669"/>
    <property type="project" value="InterPro"/>
</dbReference>
<gene>
    <name evidence="4" type="ORF">SGM_4968</name>
</gene>
<dbReference type="Gene3D" id="3.20.20.370">
    <property type="entry name" value="Glycoside hydrolase/deacetylase"/>
    <property type="match status" value="1"/>
</dbReference>
<comment type="caution">
    <text evidence="4">The sequence shown here is derived from an EMBL/GenBank/DDBJ whole genome shotgun (WGS) entry which is preliminary data.</text>
</comment>
<keyword evidence="4" id="KW-0449">Lipoprotein</keyword>
<organism evidence="4 5">
    <name type="scientific">Streptomyces griseoaurantiacus M045</name>
    <dbReference type="NCBI Taxonomy" id="996637"/>
    <lineage>
        <taxon>Bacteria</taxon>
        <taxon>Bacillati</taxon>
        <taxon>Actinomycetota</taxon>
        <taxon>Actinomycetes</taxon>
        <taxon>Kitasatosporales</taxon>
        <taxon>Streptomycetaceae</taxon>
        <taxon>Streptomyces</taxon>
        <taxon>Streptomyces aurantiacus group</taxon>
    </lineage>
</organism>
<dbReference type="AlphaFoldDB" id="F3NPA4"/>